<proteinExistence type="predicted"/>
<dbReference type="InterPro" id="IPR041078">
    <property type="entry name" value="Plavaka"/>
</dbReference>
<keyword evidence="2" id="KW-1185">Reference proteome</keyword>
<dbReference type="InParanoid" id="A0A0D0DGB6"/>
<dbReference type="EMBL" id="KN826050">
    <property type="protein sequence ID" value="KIK80294.1"/>
    <property type="molecule type" value="Genomic_DNA"/>
</dbReference>
<evidence type="ECO:0000313" key="1">
    <source>
        <dbReference type="EMBL" id="KIK80294.1"/>
    </source>
</evidence>
<dbReference type="OrthoDB" id="3199698at2759"/>
<organism evidence="1 2">
    <name type="scientific">Paxillus rubicundulus Ve08.2h10</name>
    <dbReference type="NCBI Taxonomy" id="930991"/>
    <lineage>
        <taxon>Eukaryota</taxon>
        <taxon>Fungi</taxon>
        <taxon>Dikarya</taxon>
        <taxon>Basidiomycota</taxon>
        <taxon>Agaricomycotina</taxon>
        <taxon>Agaricomycetes</taxon>
        <taxon>Agaricomycetidae</taxon>
        <taxon>Boletales</taxon>
        <taxon>Paxilineae</taxon>
        <taxon>Paxillaceae</taxon>
        <taxon>Paxillus</taxon>
    </lineage>
</organism>
<sequence>MSGARPLELVTNRGHGLGFGELSSFHSYSFGNTDSNSTGAAPGIFRDYHKKLTGCVCNASGNLIDPALPPPPVSQKQPDDWAPYSICLQFETAEFIYKDVELSAGNVDKLCQFWGESSLDHGGKPPFVDHKDLHNTIDATPLGDVPWESFKLKYSGECPPGQVPPWMTQTYEFWFHNAHSVVENMFSNPDFDGEIDYVPYRDFLKEGETRRYENFMSGDWAWNQADKITKDKVTHGAMFVPIILGSDKTTVSIATGQNDYWPVYLSIGNIHNNVRRAHHNAVALLGFLAIPKAAKKYTDDPAFRIFKKQLFHAAMSRMLESLKPGMLMPVVVQCPDRHFHRMIFGIGPYIADYPEQVLVSGIVQNWCGRLDPALMSRCIAFPSNLDGGGAPCTSTLTKALVEELPLGTLWDEWGVDGNIALFTDDFPCANICELLTPNILHQLVKGTFKDNLVEWVRKYLEQEYGKAGAKDRLVDIDHRIAVAPSFPGLQRFPDGRGFLQWTGDNSKVLMKVYLSAIEGHIPDVVVQTFCAFFDFCYTVRKDVITEERLEELQDALEHFHHHREIFRDTGVRVEGFSVLRQHSLIHYEALICMFGSPNSLCTSITESKHITAVKKPWRGSSKHHALGQIL</sequence>
<protein>
    <submittedName>
        <fullName evidence="1">Uncharacterized protein</fullName>
    </submittedName>
</protein>
<reference evidence="2" key="2">
    <citation type="submission" date="2015-01" db="EMBL/GenBank/DDBJ databases">
        <title>Evolutionary Origins and Diversification of the Mycorrhizal Mutualists.</title>
        <authorList>
            <consortium name="DOE Joint Genome Institute"/>
            <consortium name="Mycorrhizal Genomics Consortium"/>
            <person name="Kohler A."/>
            <person name="Kuo A."/>
            <person name="Nagy L.G."/>
            <person name="Floudas D."/>
            <person name="Copeland A."/>
            <person name="Barry K.W."/>
            <person name="Cichocki N."/>
            <person name="Veneault-Fourrey C."/>
            <person name="LaButti K."/>
            <person name="Lindquist E.A."/>
            <person name="Lipzen A."/>
            <person name="Lundell T."/>
            <person name="Morin E."/>
            <person name="Murat C."/>
            <person name="Riley R."/>
            <person name="Ohm R."/>
            <person name="Sun H."/>
            <person name="Tunlid A."/>
            <person name="Henrissat B."/>
            <person name="Grigoriev I.V."/>
            <person name="Hibbett D.S."/>
            <person name="Martin F."/>
        </authorList>
    </citation>
    <scope>NUCLEOTIDE SEQUENCE [LARGE SCALE GENOMIC DNA]</scope>
    <source>
        <strain evidence="2">Ve08.2h10</strain>
    </source>
</reference>
<reference evidence="1 2" key="1">
    <citation type="submission" date="2014-04" db="EMBL/GenBank/DDBJ databases">
        <authorList>
            <consortium name="DOE Joint Genome Institute"/>
            <person name="Kuo A."/>
            <person name="Kohler A."/>
            <person name="Jargeat P."/>
            <person name="Nagy L.G."/>
            <person name="Floudas D."/>
            <person name="Copeland A."/>
            <person name="Barry K.W."/>
            <person name="Cichocki N."/>
            <person name="Veneault-Fourrey C."/>
            <person name="LaButti K."/>
            <person name="Lindquist E.A."/>
            <person name="Lipzen A."/>
            <person name="Lundell T."/>
            <person name="Morin E."/>
            <person name="Murat C."/>
            <person name="Sun H."/>
            <person name="Tunlid A."/>
            <person name="Henrissat B."/>
            <person name="Grigoriev I.V."/>
            <person name="Hibbett D.S."/>
            <person name="Martin F."/>
            <person name="Nordberg H.P."/>
            <person name="Cantor M.N."/>
            <person name="Hua S.X."/>
        </authorList>
    </citation>
    <scope>NUCLEOTIDE SEQUENCE [LARGE SCALE GENOMIC DNA]</scope>
    <source>
        <strain evidence="1 2">Ve08.2h10</strain>
    </source>
</reference>
<evidence type="ECO:0000313" key="2">
    <source>
        <dbReference type="Proteomes" id="UP000054538"/>
    </source>
</evidence>
<dbReference type="HOGENOM" id="CLU_006344_14_1_1"/>
<accession>A0A0D0DGB6</accession>
<dbReference type="Pfam" id="PF18759">
    <property type="entry name" value="Plavaka"/>
    <property type="match status" value="1"/>
</dbReference>
<gene>
    <name evidence="1" type="ORF">PAXRUDRAFT_15860</name>
</gene>
<dbReference type="Proteomes" id="UP000054538">
    <property type="component" value="Unassembled WGS sequence"/>
</dbReference>
<name>A0A0D0DGB6_9AGAM</name>
<dbReference type="AlphaFoldDB" id="A0A0D0DGB6"/>